<dbReference type="PANTHER" id="PTHR43028">
    <property type="entry name" value="3'(2'),5'-BISPHOSPHATE NUCLEOTIDASE 1"/>
    <property type="match status" value="1"/>
</dbReference>
<dbReference type="PROSITE" id="PS00629">
    <property type="entry name" value="IMP_1"/>
    <property type="match status" value="1"/>
</dbReference>
<evidence type="ECO:0000256" key="3">
    <source>
        <dbReference type="ARBA" id="ARBA00022842"/>
    </source>
</evidence>
<dbReference type="GO" id="GO:0050427">
    <property type="term" value="P:3'-phosphoadenosine 5'-phosphosulfate metabolic process"/>
    <property type="evidence" value="ECO:0007669"/>
    <property type="project" value="TreeGrafter"/>
</dbReference>
<dbReference type="PRINTS" id="PR00377">
    <property type="entry name" value="IMPHPHTASES"/>
</dbReference>
<dbReference type="RefSeq" id="WP_163723164.1">
    <property type="nucleotide sequence ID" value="NZ_AP022574.1"/>
</dbReference>
<evidence type="ECO:0000313" key="7">
    <source>
        <dbReference type="EMBL" id="BBX69752.1"/>
    </source>
</evidence>
<dbReference type="Pfam" id="PF00459">
    <property type="entry name" value="Inositol_P"/>
    <property type="match status" value="1"/>
</dbReference>
<dbReference type="PANTHER" id="PTHR43028:SF5">
    <property type="entry name" value="3'(2'),5'-BISPHOSPHATE NUCLEOTIDASE 1"/>
    <property type="match status" value="1"/>
</dbReference>
<evidence type="ECO:0000256" key="1">
    <source>
        <dbReference type="ARBA" id="ARBA00001625"/>
    </source>
</evidence>
<dbReference type="EMBL" id="AP022574">
    <property type="protein sequence ID" value="BBX69752.1"/>
    <property type="molecule type" value="Genomic_DNA"/>
</dbReference>
<dbReference type="InterPro" id="IPR050725">
    <property type="entry name" value="CysQ/Inositol_MonoPase"/>
</dbReference>
<comment type="cofactor">
    <cofactor evidence="6">
        <name>Mg(2+)</name>
        <dbReference type="ChEBI" id="CHEBI:18420"/>
    </cofactor>
</comment>
<keyword evidence="8" id="KW-1185">Reference proteome</keyword>
<gene>
    <name evidence="7" type="ORF">MPSYJ_32130</name>
</gene>
<dbReference type="AlphaFoldDB" id="A0A7I7MD46"/>
<sequence>MTLTDAALAATVAAEAGDLLLSMREQIGFYDPYDLGDAGDMRANTLILDRLHRHRPQDAVLSEEAADDVSRVHADRVWIVDPVDGTYEYSMPGRADWAVHIALWQRDGSAGGAITDAAVALPARGEVYRTDTVTAPPPRTDGPIRITASASRPPAVLWRMREELDIQLVRIGSAGAKAMAVVRGDVDAYVHAGGQWEWDSAAPAGVLWAAGLHATRLDGSPLVYNRRDPYLPDLLMCRPEVADTLLEVIWSTYRR</sequence>
<dbReference type="GO" id="GO:0008441">
    <property type="term" value="F:3'(2'),5'-bisphosphate nucleotidase activity"/>
    <property type="evidence" value="ECO:0007669"/>
    <property type="project" value="UniProtKB-EC"/>
</dbReference>
<evidence type="ECO:0000256" key="4">
    <source>
        <dbReference type="ARBA" id="ARBA00041694"/>
    </source>
</evidence>
<dbReference type="KEGG" id="mpsc:MPSYJ_32130"/>
<dbReference type="SUPFAM" id="SSF56655">
    <property type="entry name" value="Carbohydrate phosphatase"/>
    <property type="match status" value="1"/>
</dbReference>
<protein>
    <recommendedName>
        <fullName evidence="4">3'(2'),5-bisphosphonucleoside 3'(2')-phosphohydrolase</fullName>
    </recommendedName>
    <alternativeName>
        <fullName evidence="5">DPNPase</fullName>
    </alternativeName>
</protein>
<dbReference type="GO" id="GO:0046872">
    <property type="term" value="F:metal ion binding"/>
    <property type="evidence" value="ECO:0007669"/>
    <property type="project" value="UniProtKB-KW"/>
</dbReference>
<accession>A0A7I7MD46</accession>
<feature type="binding site" evidence="6">
    <location>
        <position position="84"/>
    </location>
    <ligand>
        <name>Mg(2+)</name>
        <dbReference type="ChEBI" id="CHEBI:18420"/>
        <label>1</label>
        <note>catalytic</note>
    </ligand>
</feature>
<dbReference type="Proteomes" id="UP000466514">
    <property type="component" value="Chromosome"/>
</dbReference>
<organism evidence="7 8">
    <name type="scientific">Mycolicibacterium psychrotolerans</name>
    <dbReference type="NCBI Taxonomy" id="216929"/>
    <lineage>
        <taxon>Bacteria</taxon>
        <taxon>Bacillati</taxon>
        <taxon>Actinomycetota</taxon>
        <taxon>Actinomycetes</taxon>
        <taxon>Mycobacteriales</taxon>
        <taxon>Mycobacteriaceae</taxon>
        <taxon>Mycolicibacterium</taxon>
    </lineage>
</organism>
<evidence type="ECO:0000256" key="5">
    <source>
        <dbReference type="ARBA" id="ARBA00042530"/>
    </source>
</evidence>
<name>A0A7I7MD46_9MYCO</name>
<feature type="binding site" evidence="6">
    <location>
        <position position="81"/>
    </location>
    <ligand>
        <name>Mg(2+)</name>
        <dbReference type="ChEBI" id="CHEBI:18420"/>
        <label>1</label>
        <note>catalytic</note>
    </ligand>
</feature>
<feature type="binding site" evidence="6">
    <location>
        <position position="199"/>
    </location>
    <ligand>
        <name>Mg(2+)</name>
        <dbReference type="ChEBI" id="CHEBI:18420"/>
        <label>1</label>
        <note>catalytic</note>
    </ligand>
</feature>
<dbReference type="InterPro" id="IPR020583">
    <property type="entry name" value="Inositol_monoP_metal-BS"/>
</dbReference>
<dbReference type="Gene3D" id="3.40.190.80">
    <property type="match status" value="1"/>
</dbReference>
<dbReference type="Gene3D" id="3.30.540.10">
    <property type="entry name" value="Fructose-1,6-Bisphosphatase, subunit A, domain 1"/>
    <property type="match status" value="1"/>
</dbReference>
<comment type="catalytic activity">
    <reaction evidence="1">
        <text>adenosine 3',5'-bisphosphate + H2O = AMP + phosphate</text>
        <dbReference type="Rhea" id="RHEA:10040"/>
        <dbReference type="ChEBI" id="CHEBI:15377"/>
        <dbReference type="ChEBI" id="CHEBI:43474"/>
        <dbReference type="ChEBI" id="CHEBI:58343"/>
        <dbReference type="ChEBI" id="CHEBI:456215"/>
        <dbReference type="EC" id="3.1.3.7"/>
    </reaction>
</comment>
<proteinExistence type="predicted"/>
<evidence type="ECO:0000256" key="2">
    <source>
        <dbReference type="ARBA" id="ARBA00022723"/>
    </source>
</evidence>
<dbReference type="GO" id="GO:0000103">
    <property type="term" value="P:sulfate assimilation"/>
    <property type="evidence" value="ECO:0007669"/>
    <property type="project" value="TreeGrafter"/>
</dbReference>
<evidence type="ECO:0000313" key="8">
    <source>
        <dbReference type="Proteomes" id="UP000466514"/>
    </source>
</evidence>
<dbReference type="CDD" id="cd01638">
    <property type="entry name" value="CysQ"/>
    <property type="match status" value="1"/>
</dbReference>
<reference evidence="7 8" key="1">
    <citation type="journal article" date="2019" name="Emerg. Microbes Infect.">
        <title>Comprehensive subspecies identification of 175 nontuberculous mycobacteria species based on 7547 genomic profiles.</title>
        <authorList>
            <person name="Matsumoto Y."/>
            <person name="Kinjo T."/>
            <person name="Motooka D."/>
            <person name="Nabeya D."/>
            <person name="Jung N."/>
            <person name="Uechi K."/>
            <person name="Horii T."/>
            <person name="Iida T."/>
            <person name="Fujita J."/>
            <person name="Nakamura S."/>
        </authorList>
    </citation>
    <scope>NUCLEOTIDE SEQUENCE [LARGE SCALE GENOMIC DNA]</scope>
    <source>
        <strain evidence="7 8">JCM 13323</strain>
    </source>
</reference>
<evidence type="ECO:0000256" key="6">
    <source>
        <dbReference type="PIRSR" id="PIRSR600760-2"/>
    </source>
</evidence>
<dbReference type="InterPro" id="IPR000760">
    <property type="entry name" value="Inositol_monophosphatase-like"/>
</dbReference>
<keyword evidence="2 6" id="KW-0479">Metal-binding</keyword>
<keyword evidence="3 6" id="KW-0460">Magnesium</keyword>
<feature type="binding site" evidence="6">
    <location>
        <position position="63"/>
    </location>
    <ligand>
        <name>Mg(2+)</name>
        <dbReference type="ChEBI" id="CHEBI:18420"/>
        <label>1</label>
        <note>catalytic</note>
    </ligand>
</feature>